<organism evidence="1">
    <name type="scientific">viral metagenome</name>
    <dbReference type="NCBI Taxonomy" id="1070528"/>
    <lineage>
        <taxon>unclassified sequences</taxon>
        <taxon>metagenomes</taxon>
        <taxon>organismal metagenomes</taxon>
    </lineage>
</organism>
<accession>A0A6C0B116</accession>
<sequence length="80" mass="9177">MKRYYFYILFALVAALAYTFQQKLEHLTVEEKTDKPVDRITKLEDDYAALHATVTSQEDRMKAATSQATEAQAFLNTPTD</sequence>
<name>A0A6C0B116_9ZZZZ</name>
<proteinExistence type="predicted"/>
<evidence type="ECO:0000313" key="1">
    <source>
        <dbReference type="EMBL" id="QHS85925.1"/>
    </source>
</evidence>
<protein>
    <submittedName>
        <fullName evidence="1">Uncharacterized protein</fullName>
    </submittedName>
</protein>
<dbReference type="AlphaFoldDB" id="A0A6C0B116"/>
<dbReference type="EMBL" id="MN739049">
    <property type="protein sequence ID" value="QHS85925.1"/>
    <property type="molecule type" value="Genomic_DNA"/>
</dbReference>
<reference evidence="1" key="1">
    <citation type="journal article" date="2020" name="Nature">
        <title>Giant virus diversity and host interactions through global metagenomics.</title>
        <authorList>
            <person name="Schulz F."/>
            <person name="Roux S."/>
            <person name="Paez-Espino D."/>
            <person name="Jungbluth S."/>
            <person name="Walsh D.A."/>
            <person name="Denef V.J."/>
            <person name="McMahon K.D."/>
            <person name="Konstantinidis K.T."/>
            <person name="Eloe-Fadrosh E.A."/>
            <person name="Kyrpides N.C."/>
            <person name="Woyke T."/>
        </authorList>
    </citation>
    <scope>NUCLEOTIDE SEQUENCE</scope>
    <source>
        <strain evidence="1">GVMAG-M-3300009185-36</strain>
    </source>
</reference>